<feature type="repeat" description="ANK" evidence="3">
    <location>
        <begin position="213"/>
        <end position="245"/>
    </location>
</feature>
<name>A0A2I1CWH8_ASPC2</name>
<dbReference type="Pfam" id="PF00023">
    <property type="entry name" value="Ank"/>
    <property type="match status" value="2"/>
</dbReference>
<feature type="repeat" description="ANK" evidence="3">
    <location>
        <begin position="181"/>
        <end position="213"/>
    </location>
</feature>
<dbReference type="Pfam" id="PF12796">
    <property type="entry name" value="Ank_2"/>
    <property type="match status" value="3"/>
</dbReference>
<evidence type="ECO:0000313" key="6">
    <source>
        <dbReference type="Proteomes" id="UP000234254"/>
    </source>
</evidence>
<dbReference type="Pfam" id="PF12937">
    <property type="entry name" value="F-box-like"/>
    <property type="match status" value="1"/>
</dbReference>
<feature type="repeat" description="ANK" evidence="3">
    <location>
        <begin position="118"/>
        <end position="147"/>
    </location>
</feature>
<dbReference type="EMBL" id="MSFM01000010">
    <property type="protein sequence ID" value="PKY01978.1"/>
    <property type="molecule type" value="Genomic_DNA"/>
</dbReference>
<evidence type="ECO:0000256" key="3">
    <source>
        <dbReference type="PROSITE-ProRule" id="PRU00023"/>
    </source>
</evidence>
<feature type="repeat" description="ANK" evidence="3">
    <location>
        <begin position="452"/>
        <end position="484"/>
    </location>
</feature>
<dbReference type="OrthoDB" id="341259at2759"/>
<protein>
    <submittedName>
        <fullName evidence="5">Ankyrin</fullName>
    </submittedName>
</protein>
<keyword evidence="1" id="KW-0677">Repeat</keyword>
<dbReference type="InterPro" id="IPR036770">
    <property type="entry name" value="Ankyrin_rpt-contain_sf"/>
</dbReference>
<dbReference type="AlphaFoldDB" id="A0A2I1CWH8"/>
<dbReference type="SUPFAM" id="SSF48403">
    <property type="entry name" value="Ankyrin repeat"/>
    <property type="match status" value="2"/>
</dbReference>
<feature type="repeat" description="ANK" evidence="3">
    <location>
        <begin position="246"/>
        <end position="278"/>
    </location>
</feature>
<comment type="caution">
    <text evidence="5">The sequence shown here is derived from an EMBL/GenBank/DDBJ whole genome shotgun (WGS) entry which is preliminary data.</text>
</comment>
<dbReference type="VEuPathDB" id="FungiDB:P168DRAFT_272812"/>
<organism evidence="5 6">
    <name type="scientific">Aspergillus campestris (strain IBT 28561)</name>
    <dbReference type="NCBI Taxonomy" id="1392248"/>
    <lineage>
        <taxon>Eukaryota</taxon>
        <taxon>Fungi</taxon>
        <taxon>Dikarya</taxon>
        <taxon>Ascomycota</taxon>
        <taxon>Pezizomycotina</taxon>
        <taxon>Eurotiomycetes</taxon>
        <taxon>Eurotiomycetidae</taxon>
        <taxon>Eurotiales</taxon>
        <taxon>Aspergillaceae</taxon>
        <taxon>Aspergillus</taxon>
        <taxon>Aspergillus subgen. Circumdati</taxon>
    </lineage>
</organism>
<dbReference type="PROSITE" id="PS50181">
    <property type="entry name" value="FBOX"/>
    <property type="match status" value="1"/>
</dbReference>
<dbReference type="RefSeq" id="XP_024690572.1">
    <property type="nucleotide sequence ID" value="XM_024835337.1"/>
</dbReference>
<keyword evidence="6" id="KW-1185">Reference proteome</keyword>
<feature type="repeat" description="ANK" evidence="3">
    <location>
        <begin position="148"/>
        <end position="180"/>
    </location>
</feature>
<dbReference type="Gene3D" id="1.25.40.20">
    <property type="entry name" value="Ankyrin repeat-containing domain"/>
    <property type="match status" value="4"/>
</dbReference>
<feature type="repeat" description="ANK" evidence="3">
    <location>
        <begin position="347"/>
        <end position="379"/>
    </location>
</feature>
<feature type="domain" description="F-box" evidence="4">
    <location>
        <begin position="1"/>
        <end position="46"/>
    </location>
</feature>
<feature type="repeat" description="ANK" evidence="3">
    <location>
        <begin position="313"/>
        <end position="345"/>
    </location>
</feature>
<evidence type="ECO:0000259" key="4">
    <source>
        <dbReference type="PROSITE" id="PS50181"/>
    </source>
</evidence>
<reference evidence="5" key="1">
    <citation type="submission" date="2016-12" db="EMBL/GenBank/DDBJ databases">
        <title>The genomes of Aspergillus section Nigri reveals drivers in fungal speciation.</title>
        <authorList>
            <consortium name="DOE Joint Genome Institute"/>
            <person name="Vesth T.C."/>
            <person name="Nybo J."/>
            <person name="Theobald S."/>
            <person name="Brandl J."/>
            <person name="Frisvad J.C."/>
            <person name="Nielsen K.F."/>
            <person name="Lyhne E.K."/>
            <person name="Kogle M.E."/>
            <person name="Kuo A."/>
            <person name="Riley R."/>
            <person name="Clum A."/>
            <person name="Nolan M."/>
            <person name="Lipzen A."/>
            <person name="Salamov A."/>
            <person name="Henrissat B."/>
            <person name="Wiebenga A."/>
            <person name="De vries R.P."/>
            <person name="Grigoriev I.V."/>
            <person name="Mortensen U.H."/>
            <person name="Andersen M.R."/>
            <person name="Baker S.E."/>
        </authorList>
    </citation>
    <scope>NUCLEOTIDE SEQUENCE</scope>
    <source>
        <strain evidence="5">IBT 28561</strain>
    </source>
</reference>
<evidence type="ECO:0000256" key="2">
    <source>
        <dbReference type="ARBA" id="ARBA00023043"/>
    </source>
</evidence>
<evidence type="ECO:0000256" key="1">
    <source>
        <dbReference type="ARBA" id="ARBA00022737"/>
    </source>
</evidence>
<keyword evidence="2 3" id="KW-0040">ANK repeat</keyword>
<dbReference type="PROSITE" id="PS50088">
    <property type="entry name" value="ANK_REPEAT"/>
    <property type="match status" value="8"/>
</dbReference>
<evidence type="ECO:0000313" key="5">
    <source>
        <dbReference type="EMBL" id="PKY01978.1"/>
    </source>
</evidence>
<dbReference type="Proteomes" id="UP000234254">
    <property type="component" value="Unassembled WGS sequence"/>
</dbReference>
<dbReference type="PANTHER" id="PTHR24198">
    <property type="entry name" value="ANKYRIN REPEAT AND PROTEIN KINASE DOMAIN-CONTAINING PROTEIN"/>
    <property type="match status" value="1"/>
</dbReference>
<dbReference type="InterPro" id="IPR002110">
    <property type="entry name" value="Ankyrin_rpt"/>
</dbReference>
<dbReference type="PROSITE" id="PS50297">
    <property type="entry name" value="ANK_REP_REGION"/>
    <property type="match status" value="7"/>
</dbReference>
<accession>A0A2I1CWH8</accession>
<dbReference type="SMART" id="SM00248">
    <property type="entry name" value="ANK"/>
    <property type="match status" value="13"/>
</dbReference>
<proteinExistence type="predicted"/>
<dbReference type="InterPro" id="IPR001810">
    <property type="entry name" value="F-box_dom"/>
</dbReference>
<gene>
    <name evidence="5" type="ORF">P168DRAFT_272812</name>
</gene>
<sequence length="542" mass="57776">MALTTLPNELLLAITSNLTDQSDLNALVQTSRRLYETLDEELYRLNVEDGNSSALLWASLHGHEASVRKLLRLKADVNACTSMRETTLPAAISVENASIVTRNLQQEITKGRARLIASPLLYAAAMNHTAIMRLLIDAGAEVHRRHGCHRIPIMAAADQGRVDALEMLLDAGADIEAHGTNCNTPVSLAASKGHLAAVKALLARGATVDTARRGRTALMRAAQIGHYDTVRALLDAGADVAPHDHSERTALMAAAQSGDYDTVCALLDAGADPSEKDYTHRTAATLAMDGDHDNIALVLLEDGGANPNAPSDNGTTALFAAVHQGNASTVNTLLQHGADPNQPRTPRGTTPLTQALHAADTPIVRALLDSGATSRPANLRTALRGAALSWDSTEGETFEIARLLIEHGADPMRDLYDGGRRLLLAVAAKGDTEFLSALLARWPLDVNCSARNGRTPLFFAVQQGNLEMARLLLARGADPNRVKDGRSLVRWAEERDGADGASLVQLLVEHGGRCDGLGRLDPVELMIEAQESILSGMAEMGL</sequence>
<dbReference type="PANTHER" id="PTHR24198:SF165">
    <property type="entry name" value="ANKYRIN REPEAT-CONTAINING PROTEIN-RELATED"/>
    <property type="match status" value="1"/>
</dbReference>
<dbReference type="GeneID" id="36542861"/>